<dbReference type="Proteomes" id="UP001235939">
    <property type="component" value="Chromosome 02"/>
</dbReference>
<sequence>MEASDFEERNLSLKVCWGAGVKMDAAQCEPLEEIFKRLQFFKLDLETCQMDDEAASALFDMVEYYESARSISLASNRSMDSLGWQACSRLLKKNQKFLCQPTLNRPNIPEPLHQIPRQKTPRPKISNHLLSFQDFSGRRVLMKGTNTGVQSSTLQQLEVRNSSLSEHSLLIMGRALRFSSGLNCLRLDNCSMSGRPLVILSAALKMNTSLQELHLADNKLGATDGLQLGNLLKENYHLRLLNLAGNNLQVSTSNLTLRSKSLGVEERKTSS</sequence>
<evidence type="ECO:0000256" key="1">
    <source>
        <dbReference type="ARBA" id="ARBA00022614"/>
    </source>
</evidence>
<dbReference type="Pfam" id="PF13516">
    <property type="entry name" value="LRR_6"/>
    <property type="match status" value="1"/>
</dbReference>
<dbReference type="Gene3D" id="3.80.10.10">
    <property type="entry name" value="Ribonuclease Inhibitor"/>
    <property type="match status" value="2"/>
</dbReference>
<dbReference type="InterPro" id="IPR032675">
    <property type="entry name" value="LRR_dom_sf"/>
</dbReference>
<keyword evidence="2" id="KW-0677">Repeat</keyword>
<evidence type="ECO:0000256" key="2">
    <source>
        <dbReference type="ARBA" id="ARBA00022737"/>
    </source>
</evidence>
<evidence type="ECO:0000313" key="5">
    <source>
        <dbReference type="Proteomes" id="UP001235939"/>
    </source>
</evidence>
<gene>
    <name evidence="4" type="ORF">LAZ67_2003964</name>
</gene>
<dbReference type="InterPro" id="IPR051279">
    <property type="entry name" value="PP1-Reg/Actin-Interact_Protein"/>
</dbReference>
<evidence type="ECO:0000256" key="3">
    <source>
        <dbReference type="ARBA" id="ARBA00038315"/>
    </source>
</evidence>
<organism evidence="4 5">
    <name type="scientific">Cordylochernes scorpioides</name>
    <dbReference type="NCBI Taxonomy" id="51811"/>
    <lineage>
        <taxon>Eukaryota</taxon>
        <taxon>Metazoa</taxon>
        <taxon>Ecdysozoa</taxon>
        <taxon>Arthropoda</taxon>
        <taxon>Chelicerata</taxon>
        <taxon>Arachnida</taxon>
        <taxon>Pseudoscorpiones</taxon>
        <taxon>Cheliferoidea</taxon>
        <taxon>Chernetidae</taxon>
        <taxon>Cordylochernes</taxon>
    </lineage>
</organism>
<evidence type="ECO:0000313" key="4">
    <source>
        <dbReference type="EMBL" id="UYV63400.1"/>
    </source>
</evidence>
<protein>
    <submittedName>
        <fullName evidence="4">PPP1R37</fullName>
    </submittedName>
</protein>
<dbReference type="SUPFAM" id="SSF52047">
    <property type="entry name" value="RNI-like"/>
    <property type="match status" value="1"/>
</dbReference>
<reference evidence="4 5" key="1">
    <citation type="submission" date="2022-01" db="EMBL/GenBank/DDBJ databases">
        <title>A chromosomal length assembly of Cordylochernes scorpioides.</title>
        <authorList>
            <person name="Zeh D."/>
            <person name="Zeh J."/>
        </authorList>
    </citation>
    <scope>NUCLEOTIDE SEQUENCE [LARGE SCALE GENOMIC DNA]</scope>
    <source>
        <strain evidence="4">IN4F17</strain>
        <tissue evidence="4">Whole Body</tissue>
    </source>
</reference>
<dbReference type="PANTHER" id="PTHR24112">
    <property type="entry name" value="LEUCINE-RICH REPEAT, ISOFORM F-RELATED"/>
    <property type="match status" value="1"/>
</dbReference>
<dbReference type="EMBL" id="CP092864">
    <property type="protein sequence ID" value="UYV63400.1"/>
    <property type="molecule type" value="Genomic_DNA"/>
</dbReference>
<proteinExistence type="inferred from homology"/>
<keyword evidence="5" id="KW-1185">Reference proteome</keyword>
<keyword evidence="1" id="KW-0433">Leucine-rich repeat</keyword>
<dbReference type="InterPro" id="IPR001611">
    <property type="entry name" value="Leu-rich_rpt"/>
</dbReference>
<name>A0ABY6K4A2_9ARAC</name>
<accession>A0ABY6K4A2</accession>
<dbReference type="PANTHER" id="PTHR24112:SF9">
    <property type="entry name" value="PROTEIN PHOSPHATASE 1 REGULATORY SUBUNIT 37"/>
    <property type="match status" value="1"/>
</dbReference>
<comment type="similarity">
    <text evidence="3">Belongs to the PPP1R37 family.</text>
</comment>